<name>A0A0F8VXL1_9ZZZZ</name>
<comment type="caution">
    <text evidence="1">The sequence shown here is derived from an EMBL/GenBank/DDBJ whole genome shotgun (WGS) entry which is preliminary data.</text>
</comment>
<dbReference type="AlphaFoldDB" id="A0A0F8VXL1"/>
<accession>A0A0F8VXL1</accession>
<proteinExistence type="predicted"/>
<sequence>MPGFFEDMAGDLSPIVRAAMREVNEFFHSDGYESLMRRFQRQYGTLSIDDIAQIQGALGHEDSEETPCRVCKIMATKEVQLDQEE</sequence>
<gene>
    <name evidence="1" type="ORF">LCGC14_3138710</name>
</gene>
<protein>
    <submittedName>
        <fullName evidence="1">Uncharacterized protein</fullName>
    </submittedName>
</protein>
<dbReference type="EMBL" id="LAZR01068740">
    <property type="protein sequence ID" value="KKK49077.1"/>
    <property type="molecule type" value="Genomic_DNA"/>
</dbReference>
<organism evidence="1">
    <name type="scientific">marine sediment metagenome</name>
    <dbReference type="NCBI Taxonomy" id="412755"/>
    <lineage>
        <taxon>unclassified sequences</taxon>
        <taxon>metagenomes</taxon>
        <taxon>ecological metagenomes</taxon>
    </lineage>
</organism>
<evidence type="ECO:0000313" key="1">
    <source>
        <dbReference type="EMBL" id="KKK49077.1"/>
    </source>
</evidence>
<reference evidence="1" key="1">
    <citation type="journal article" date="2015" name="Nature">
        <title>Complex archaea that bridge the gap between prokaryotes and eukaryotes.</title>
        <authorList>
            <person name="Spang A."/>
            <person name="Saw J.H."/>
            <person name="Jorgensen S.L."/>
            <person name="Zaremba-Niedzwiedzka K."/>
            <person name="Martijn J."/>
            <person name="Lind A.E."/>
            <person name="van Eijk R."/>
            <person name="Schleper C."/>
            <person name="Guy L."/>
            <person name="Ettema T.J."/>
        </authorList>
    </citation>
    <scope>NUCLEOTIDE SEQUENCE</scope>
</reference>